<dbReference type="EMBL" id="LN714500">
    <property type="protein sequence ID" value="CEL77161.1"/>
    <property type="molecule type" value="Genomic_DNA"/>
</dbReference>
<evidence type="ECO:0000313" key="2">
    <source>
        <dbReference type="EMBL" id="CEL77161.1"/>
    </source>
</evidence>
<dbReference type="AlphaFoldDB" id="A0A0F7V3W4"/>
<dbReference type="Pfam" id="PF04092">
    <property type="entry name" value="SAG"/>
    <property type="match status" value="1"/>
</dbReference>
<dbReference type="SUPFAM" id="SSF74877">
    <property type="entry name" value="Major surface antigen p30, SAG1"/>
    <property type="match status" value="1"/>
</dbReference>
<feature type="domain" description="SRS" evidence="1">
    <location>
        <begin position="52"/>
        <end position="176"/>
    </location>
</feature>
<dbReference type="InterPro" id="IPR007226">
    <property type="entry name" value="SRS_dom"/>
</dbReference>
<evidence type="ECO:0000259" key="1">
    <source>
        <dbReference type="Pfam" id="PF04092"/>
    </source>
</evidence>
<reference evidence="2" key="1">
    <citation type="journal article" date="2015" name="PLoS ONE">
        <title>Comprehensive Evaluation of Toxoplasma gondii VEG and Neospora caninum LIV Genomes with Tachyzoite Stage Transcriptome and Proteome Defines Novel Transcript Features.</title>
        <authorList>
            <person name="Ramaprasad A."/>
            <person name="Mourier T."/>
            <person name="Naeem R."/>
            <person name="Malas T.B."/>
            <person name="Moussa E."/>
            <person name="Panigrahi A."/>
            <person name="Vermont S.J."/>
            <person name="Otto T.D."/>
            <person name="Wastling J."/>
            <person name="Pain A."/>
        </authorList>
    </citation>
    <scope>NUCLEOTIDE SEQUENCE</scope>
    <source>
        <strain evidence="2">VEG</strain>
    </source>
</reference>
<organism evidence="2">
    <name type="scientific">Toxoplasma gondii (strain ATCC 50861 / VEG)</name>
    <dbReference type="NCBI Taxonomy" id="432359"/>
    <lineage>
        <taxon>Eukaryota</taxon>
        <taxon>Sar</taxon>
        <taxon>Alveolata</taxon>
        <taxon>Apicomplexa</taxon>
        <taxon>Conoidasida</taxon>
        <taxon>Coccidia</taxon>
        <taxon>Eucoccidiorida</taxon>
        <taxon>Eimeriorina</taxon>
        <taxon>Sarcocystidae</taxon>
        <taxon>Toxoplasma</taxon>
    </lineage>
</organism>
<dbReference type="GO" id="GO:0016020">
    <property type="term" value="C:membrane"/>
    <property type="evidence" value="ECO:0007669"/>
    <property type="project" value="InterPro"/>
</dbReference>
<accession>A0A0F7V3W4</accession>
<proteinExistence type="predicted"/>
<sequence>MAARSMHVKHSICSWPHCFRWQQQALLSVISGAVVVSSLVAVVCAAAQIPLTCNDNSRFLTKSLKTKGESIAFQCPEGLTFVPNVAEQESCADSTCNKKRKLLTDFITLEPTQHTLSAAVQQQSSTAPKVTITLKDPEEESSTLYLLCQTPVDKQELLKNGVDRLSQQPTTCTLQVPMWGSIAFKAFGGAKCDTEYALTSLGLPKASLVEGNTGTGNKPLYNFDVASLPLTTSVSMCYKFTTDGGKAL</sequence>
<name>A0A0F7V3W4_TOXGV</name>
<dbReference type="Gene3D" id="2.60.40.1320">
    <property type="entry name" value="SRS domain"/>
    <property type="match status" value="1"/>
</dbReference>
<dbReference type="InterPro" id="IPR036755">
    <property type="entry name" value="SRS_dom_sf"/>
</dbReference>
<protein>
    <submittedName>
        <fullName evidence="2">SRS domain containing protein, putative</fullName>
    </submittedName>
</protein>
<gene>
    <name evidence="2" type="ORF">BN1205_036580</name>
</gene>